<dbReference type="InterPro" id="IPR011044">
    <property type="entry name" value="Quino_amine_DH_bsu"/>
</dbReference>
<evidence type="ECO:0000256" key="1">
    <source>
        <dbReference type="PROSITE-ProRule" id="PRU00221"/>
    </source>
</evidence>
<comment type="caution">
    <text evidence="2">The sequence shown here is derived from an EMBL/GenBank/DDBJ whole genome shotgun (WGS) entry which is preliminary data.</text>
</comment>
<dbReference type="PANTHER" id="PTHR19879:SF9">
    <property type="entry name" value="TRANSCRIPTION INITIATION FACTOR TFIID SUBUNIT 5"/>
    <property type="match status" value="1"/>
</dbReference>
<dbReference type="AlphaFoldDB" id="A0A9P9AN43"/>
<protein>
    <submittedName>
        <fullName evidence="2">Quino protein amine dehydrogenase</fullName>
    </submittedName>
</protein>
<reference evidence="2 3" key="1">
    <citation type="journal article" date="2021" name="Nat. Commun.">
        <title>Genetic determinants of endophytism in the Arabidopsis root mycobiome.</title>
        <authorList>
            <person name="Mesny F."/>
            <person name="Miyauchi S."/>
            <person name="Thiergart T."/>
            <person name="Pickel B."/>
            <person name="Atanasova L."/>
            <person name="Karlsson M."/>
            <person name="Huettel B."/>
            <person name="Barry K.W."/>
            <person name="Haridas S."/>
            <person name="Chen C."/>
            <person name="Bauer D."/>
            <person name="Andreopoulos W."/>
            <person name="Pangilinan J."/>
            <person name="LaButti K."/>
            <person name="Riley R."/>
            <person name="Lipzen A."/>
            <person name="Clum A."/>
            <person name="Drula E."/>
            <person name="Henrissat B."/>
            <person name="Kohler A."/>
            <person name="Grigoriev I.V."/>
            <person name="Martin F.M."/>
            <person name="Hacquard S."/>
        </authorList>
    </citation>
    <scope>NUCLEOTIDE SEQUENCE [LARGE SCALE GENOMIC DNA]</scope>
    <source>
        <strain evidence="2 3">MPI-CAGE-CH-0241</strain>
    </source>
</reference>
<dbReference type="InterPro" id="IPR001680">
    <property type="entry name" value="WD40_rpt"/>
</dbReference>
<dbReference type="InterPro" id="IPR015943">
    <property type="entry name" value="WD40/YVTN_repeat-like_dom_sf"/>
</dbReference>
<dbReference type="SUPFAM" id="SSF50969">
    <property type="entry name" value="YVTN repeat-like/Quinoprotein amine dehydrogenase"/>
    <property type="match status" value="1"/>
</dbReference>
<dbReference type="Proteomes" id="UP000777438">
    <property type="component" value="Unassembled WGS sequence"/>
</dbReference>
<keyword evidence="3" id="KW-1185">Reference proteome</keyword>
<accession>A0A9P9AN43</accession>
<dbReference type="PROSITE" id="PS50082">
    <property type="entry name" value="WD_REPEATS_2"/>
    <property type="match status" value="1"/>
</dbReference>
<feature type="repeat" description="WD" evidence="1">
    <location>
        <begin position="395"/>
        <end position="425"/>
    </location>
</feature>
<evidence type="ECO:0000313" key="3">
    <source>
        <dbReference type="Proteomes" id="UP000777438"/>
    </source>
</evidence>
<dbReference type="Pfam" id="PF00400">
    <property type="entry name" value="WD40"/>
    <property type="match status" value="1"/>
</dbReference>
<organism evidence="2 3">
    <name type="scientific">Thelonectria olida</name>
    <dbReference type="NCBI Taxonomy" id="1576542"/>
    <lineage>
        <taxon>Eukaryota</taxon>
        <taxon>Fungi</taxon>
        <taxon>Dikarya</taxon>
        <taxon>Ascomycota</taxon>
        <taxon>Pezizomycotina</taxon>
        <taxon>Sordariomycetes</taxon>
        <taxon>Hypocreomycetidae</taxon>
        <taxon>Hypocreales</taxon>
        <taxon>Nectriaceae</taxon>
        <taxon>Thelonectria</taxon>
    </lineage>
</organism>
<dbReference type="PANTHER" id="PTHR19879">
    <property type="entry name" value="TRANSCRIPTION INITIATION FACTOR TFIID"/>
    <property type="match status" value="1"/>
</dbReference>
<proteinExistence type="predicted"/>
<sequence>MTGQDLTLGALSAALQESVTDPSDALREFVVAYPVARLDLTVLSRELSEIQMVARLLSHNAESLEDGTVTLPDKLSGSLRKVVEGAGHMVEEMDEALDGDGETAERGNAWLEHTAERLLPMGRLAENSRIAMNLGLDLLLFAINFQPSSGENDLPAYSDSQILREAQNLRGRLMEDAENDDFRVQAQLNVLVEFIDALQEYMEQTSADHSLSTAVPGTTVSSLHSEAIPDYHAIGITNPTPLFISLKHLAKKELSNHEVVEVAFLTRNNQPTIAVSTMDPPTRFYDTQANQVSVLSNQHGVNMLFCQNGRTWAYLIEEEPKELNALNHDGVNFRKPSVYLGDYINGRRIQQMRWPGAKPFCFSRDGQWLAVGSARNRIALIDVKAGAVLYKATILACHADQVTHAVFTPDGNALVSQSRDGTIRLTSPATAKSIAKLDLDTWKKPSFLGVTPDNAIVVSIWGDTVYHWNYTTAALESYALSSRRTREGWPLAVSQDCRFLCCRTEDGADISDLYSGKVLYTIKFESGYVTAATFSPDGRYLILGKAAQWMGVRVTMSTLDVWELVF</sequence>
<dbReference type="SMART" id="SM00320">
    <property type="entry name" value="WD40"/>
    <property type="match status" value="3"/>
</dbReference>
<dbReference type="OrthoDB" id="2013972at2759"/>
<evidence type="ECO:0000313" key="2">
    <source>
        <dbReference type="EMBL" id="KAH6886227.1"/>
    </source>
</evidence>
<gene>
    <name evidence="2" type="ORF">B0T10DRAFT_78595</name>
</gene>
<dbReference type="Gene3D" id="2.130.10.10">
    <property type="entry name" value="YVTN repeat-like/Quinoprotein amine dehydrogenase"/>
    <property type="match status" value="2"/>
</dbReference>
<name>A0A9P9AN43_9HYPO</name>
<keyword evidence="1" id="KW-0853">WD repeat</keyword>
<dbReference type="EMBL" id="JAGPYM010000016">
    <property type="protein sequence ID" value="KAH6886227.1"/>
    <property type="molecule type" value="Genomic_DNA"/>
</dbReference>